<dbReference type="PANTHER" id="PTHR43649:SF29">
    <property type="entry name" value="OSMOPROTECTIVE COMPOUNDS-BINDING PROTEIN GGTB"/>
    <property type="match status" value="1"/>
</dbReference>
<evidence type="ECO:0000256" key="2">
    <source>
        <dbReference type="ARBA" id="ARBA00022448"/>
    </source>
</evidence>
<dbReference type="Proteomes" id="UP000638043">
    <property type="component" value="Unassembled WGS sequence"/>
</dbReference>
<dbReference type="EMBL" id="BMMQ01000008">
    <property type="protein sequence ID" value="GGO66097.1"/>
    <property type="molecule type" value="Genomic_DNA"/>
</dbReference>
<name>A0ABQ2N492_9MICO</name>
<dbReference type="RefSeq" id="WP_188702340.1">
    <property type="nucleotide sequence ID" value="NZ_BMMQ01000008.1"/>
</dbReference>
<accession>A0ABQ2N492</accession>
<comment type="caution">
    <text evidence="4">The sequence shown here is derived from an EMBL/GenBank/DDBJ whole genome shotgun (WGS) entry which is preliminary data.</text>
</comment>
<evidence type="ECO:0000256" key="3">
    <source>
        <dbReference type="SAM" id="SignalP"/>
    </source>
</evidence>
<keyword evidence="5" id="KW-1185">Reference proteome</keyword>
<reference evidence="5" key="1">
    <citation type="journal article" date="2019" name="Int. J. Syst. Evol. Microbiol.">
        <title>The Global Catalogue of Microorganisms (GCM) 10K type strain sequencing project: providing services to taxonomists for standard genome sequencing and annotation.</title>
        <authorList>
            <consortium name="The Broad Institute Genomics Platform"/>
            <consortium name="The Broad Institute Genome Sequencing Center for Infectious Disease"/>
            <person name="Wu L."/>
            <person name="Ma J."/>
        </authorList>
    </citation>
    <scope>NUCLEOTIDE SEQUENCE [LARGE SCALE GENOMIC DNA]</scope>
    <source>
        <strain evidence="5">CGMCC 4.7181</strain>
    </source>
</reference>
<dbReference type="SUPFAM" id="SSF53850">
    <property type="entry name" value="Periplasmic binding protein-like II"/>
    <property type="match status" value="1"/>
</dbReference>
<protein>
    <submittedName>
        <fullName evidence="4">Sugar ABC transporter substrate-binding protein</fullName>
    </submittedName>
</protein>
<dbReference type="InterPro" id="IPR050490">
    <property type="entry name" value="Bact_solute-bd_prot1"/>
</dbReference>
<dbReference type="Pfam" id="PF01547">
    <property type="entry name" value="SBP_bac_1"/>
    <property type="match status" value="1"/>
</dbReference>
<dbReference type="PROSITE" id="PS51257">
    <property type="entry name" value="PROKAR_LIPOPROTEIN"/>
    <property type="match status" value="1"/>
</dbReference>
<dbReference type="PANTHER" id="PTHR43649">
    <property type="entry name" value="ARABINOSE-BINDING PROTEIN-RELATED"/>
    <property type="match status" value="1"/>
</dbReference>
<dbReference type="InterPro" id="IPR006059">
    <property type="entry name" value="SBP"/>
</dbReference>
<gene>
    <name evidence="4" type="ORF">GCM10010910_24770</name>
</gene>
<keyword evidence="2" id="KW-0813">Transport</keyword>
<comment type="similarity">
    <text evidence="1">Belongs to the bacterial solute-binding protein 1 family.</text>
</comment>
<dbReference type="Gene3D" id="3.40.190.10">
    <property type="entry name" value="Periplasmic binding protein-like II"/>
    <property type="match status" value="1"/>
</dbReference>
<feature type="chain" id="PRO_5046377168" evidence="3">
    <location>
        <begin position="30"/>
        <end position="454"/>
    </location>
</feature>
<proteinExistence type="inferred from homology"/>
<evidence type="ECO:0000313" key="4">
    <source>
        <dbReference type="EMBL" id="GGO66097.1"/>
    </source>
</evidence>
<organism evidence="4 5">
    <name type="scientific">Microbacterium nanhaiense</name>
    <dbReference type="NCBI Taxonomy" id="1301026"/>
    <lineage>
        <taxon>Bacteria</taxon>
        <taxon>Bacillati</taxon>
        <taxon>Actinomycetota</taxon>
        <taxon>Actinomycetes</taxon>
        <taxon>Micrococcales</taxon>
        <taxon>Microbacteriaceae</taxon>
        <taxon>Microbacterium</taxon>
    </lineage>
</organism>
<feature type="signal peptide" evidence="3">
    <location>
        <begin position="1"/>
        <end position="29"/>
    </location>
</feature>
<keyword evidence="3" id="KW-0732">Signal</keyword>
<evidence type="ECO:0000256" key="1">
    <source>
        <dbReference type="ARBA" id="ARBA00008520"/>
    </source>
</evidence>
<sequence>MRVRPLRRLATVVALAGSAALVISGCATAGAAPGSAPSGALPELTADEHVEIVFESYNLSGQGIWGDTIQGLIEQFNAEHPNIVVTGQGIDSASTAASIQQQVLAGDPPDVGQMTFDTMSFSAESLNGANLTEVVGQDKLDEHFGGEYPYHERARVLADIDGATYGLPYVFSTPVFWFNRTLLEDAGIDPDTMDISTWDAVAELAAQVTEHTGKPSVSNTCVLTGGNWCMQSMFLSGGARVLSEDRSSIEFGSDEAVETVDTFARMYEDGLLENTDTNASYESFARGDAIAFHVNTSALQATYMQGAEANGWELDAAVLPQFGEREAVPTNSGSALVMYAQDPQKQAAAWEFMTFMTSPEAYEAITTGIGYLPLRSTMTEGDGPLAEWVQANPLVQPNLEQLDRLSPWVSYPGDQYAEVDRLLAVAIEDSVFNGKDAATELPATAERAQALIQD</sequence>
<evidence type="ECO:0000313" key="5">
    <source>
        <dbReference type="Proteomes" id="UP000638043"/>
    </source>
</evidence>